<dbReference type="InterPro" id="IPR006867">
    <property type="entry name" value="DUF632"/>
</dbReference>
<evidence type="ECO:0000313" key="3">
    <source>
        <dbReference type="Proteomes" id="UP001157006"/>
    </source>
</evidence>
<organism evidence="2 3">
    <name type="scientific">Vicia faba</name>
    <name type="common">Broad bean</name>
    <name type="synonym">Faba vulgaris</name>
    <dbReference type="NCBI Taxonomy" id="3906"/>
    <lineage>
        <taxon>Eukaryota</taxon>
        <taxon>Viridiplantae</taxon>
        <taxon>Streptophyta</taxon>
        <taxon>Embryophyta</taxon>
        <taxon>Tracheophyta</taxon>
        <taxon>Spermatophyta</taxon>
        <taxon>Magnoliopsida</taxon>
        <taxon>eudicotyledons</taxon>
        <taxon>Gunneridae</taxon>
        <taxon>Pentapetalae</taxon>
        <taxon>rosids</taxon>
        <taxon>fabids</taxon>
        <taxon>Fabales</taxon>
        <taxon>Fabaceae</taxon>
        <taxon>Papilionoideae</taxon>
        <taxon>50 kb inversion clade</taxon>
        <taxon>NPAAA clade</taxon>
        <taxon>Hologalegina</taxon>
        <taxon>IRL clade</taxon>
        <taxon>Fabeae</taxon>
        <taxon>Vicia</taxon>
    </lineage>
</organism>
<evidence type="ECO:0000313" key="2">
    <source>
        <dbReference type="EMBL" id="CAI8584599.1"/>
    </source>
</evidence>
<dbReference type="PANTHER" id="PTHR21450">
    <property type="entry name" value="PROTEIN ALTERED PHOSPHATE STARVATION RESPONSE 1"/>
    <property type="match status" value="1"/>
</dbReference>
<dbReference type="AlphaFoldDB" id="A0AAV0YG83"/>
<feature type="domain" description="DUF632" evidence="1">
    <location>
        <begin position="64"/>
        <end position="137"/>
    </location>
</feature>
<dbReference type="Proteomes" id="UP001157006">
    <property type="component" value="Unassembled WGS sequence"/>
</dbReference>
<name>A0AAV0YG83_VICFA</name>
<sequence>MLLLHHQEAKEETPDFTVYVNRRPTNMEEVIKDLEAQFTVVFNAANDVSILDEVYEGNDDPPSWEGCMLSASHQSTLDWLYTWEKKLYQEVRSGTRFRVAYEKKCMQLKNHDIKGEEPSYVDKTRLAIRDLHTQITV</sequence>
<evidence type="ECO:0000259" key="1">
    <source>
        <dbReference type="Pfam" id="PF04782"/>
    </source>
</evidence>
<reference evidence="2 3" key="1">
    <citation type="submission" date="2023-01" db="EMBL/GenBank/DDBJ databases">
        <authorList>
            <person name="Kreplak J."/>
        </authorList>
    </citation>
    <scope>NUCLEOTIDE SEQUENCE [LARGE SCALE GENOMIC DNA]</scope>
</reference>
<dbReference type="EMBL" id="CATIWC010001995">
    <property type="protein sequence ID" value="CAI8584599.1"/>
    <property type="molecule type" value="Genomic_DNA"/>
</dbReference>
<gene>
    <name evidence="2" type="ORF">VFH_U082800</name>
</gene>
<accession>A0AAV0YG83</accession>
<dbReference type="PANTHER" id="PTHR21450:SF3">
    <property type="entry name" value="DUF630 FAMILY PROTEIN (DUF630 AND DUF632)"/>
    <property type="match status" value="1"/>
</dbReference>
<comment type="caution">
    <text evidence="2">The sequence shown here is derived from an EMBL/GenBank/DDBJ whole genome shotgun (WGS) entry which is preliminary data.</text>
</comment>
<keyword evidence="3" id="KW-1185">Reference proteome</keyword>
<dbReference type="Pfam" id="PF04782">
    <property type="entry name" value="DUF632"/>
    <property type="match status" value="1"/>
</dbReference>
<proteinExistence type="predicted"/>
<protein>
    <recommendedName>
        <fullName evidence="1">DUF632 domain-containing protein</fullName>
    </recommendedName>
</protein>